<evidence type="ECO:0000256" key="1">
    <source>
        <dbReference type="SAM" id="MobiDB-lite"/>
    </source>
</evidence>
<comment type="caution">
    <text evidence="2">The sequence shown here is derived from an EMBL/GenBank/DDBJ whole genome shotgun (WGS) entry which is preliminary data.</text>
</comment>
<feature type="region of interest" description="Disordered" evidence="1">
    <location>
        <begin position="1"/>
        <end position="34"/>
    </location>
</feature>
<organism evidence="2 3">
    <name type="scientific">Cryomyces antarcticus</name>
    <dbReference type="NCBI Taxonomy" id="329879"/>
    <lineage>
        <taxon>Eukaryota</taxon>
        <taxon>Fungi</taxon>
        <taxon>Dikarya</taxon>
        <taxon>Ascomycota</taxon>
        <taxon>Pezizomycotina</taxon>
        <taxon>Dothideomycetes</taxon>
        <taxon>Dothideomycetes incertae sedis</taxon>
        <taxon>Cryomyces</taxon>
    </lineage>
</organism>
<evidence type="ECO:0000313" key="3">
    <source>
        <dbReference type="Proteomes" id="UP001357485"/>
    </source>
</evidence>
<keyword evidence="3" id="KW-1185">Reference proteome</keyword>
<protein>
    <submittedName>
        <fullName evidence="2">Uncharacterized protein</fullName>
    </submittedName>
</protein>
<reference evidence="2 3" key="1">
    <citation type="submission" date="2023-08" db="EMBL/GenBank/DDBJ databases">
        <title>Black Yeasts Isolated from many extreme environments.</title>
        <authorList>
            <person name="Coleine C."/>
            <person name="Stajich J.E."/>
            <person name="Selbmann L."/>
        </authorList>
    </citation>
    <scope>NUCLEOTIDE SEQUENCE [LARGE SCALE GENOMIC DNA]</scope>
    <source>
        <strain evidence="2 3">CCFEE 536</strain>
    </source>
</reference>
<gene>
    <name evidence="2" type="ORF">LTR16_010570</name>
</gene>
<feature type="non-terminal residue" evidence="2">
    <location>
        <position position="166"/>
    </location>
</feature>
<sequence>LHPHRVPRRLDQRLPRHHPHTAKLHRRSRDADAAAIHPAPATARARSCLRAAPVAIDVVSSGLAHLRPRSRYHYRTLRPPHAPTRPTRRCAHHSAPEPPHAPPGRRGVLLRAYLQGRSVEQRAHGVFQRQGHGPLAFEQGGEGRAARASRVLGGRCSVSTRWRRDR</sequence>
<feature type="compositionally biased region" description="Basic residues" evidence="1">
    <location>
        <begin position="15"/>
        <end position="28"/>
    </location>
</feature>
<accession>A0ABR0LIU6</accession>
<dbReference type="Proteomes" id="UP001357485">
    <property type="component" value="Unassembled WGS sequence"/>
</dbReference>
<name>A0ABR0LIU6_9PEZI</name>
<evidence type="ECO:0000313" key="2">
    <source>
        <dbReference type="EMBL" id="KAK5179963.1"/>
    </source>
</evidence>
<feature type="region of interest" description="Disordered" evidence="1">
    <location>
        <begin position="76"/>
        <end position="105"/>
    </location>
</feature>
<proteinExistence type="predicted"/>
<feature type="non-terminal residue" evidence="2">
    <location>
        <position position="1"/>
    </location>
</feature>
<dbReference type="EMBL" id="JAVRRA010019452">
    <property type="protein sequence ID" value="KAK5179963.1"/>
    <property type="molecule type" value="Genomic_DNA"/>
</dbReference>